<evidence type="ECO:0000259" key="1">
    <source>
        <dbReference type="Pfam" id="PF00144"/>
    </source>
</evidence>
<dbReference type="PANTHER" id="PTHR43283">
    <property type="entry name" value="BETA-LACTAMASE-RELATED"/>
    <property type="match status" value="1"/>
</dbReference>
<dbReference type="EMBL" id="SRMF01000001">
    <property type="protein sequence ID" value="TGG96078.1"/>
    <property type="molecule type" value="Genomic_DNA"/>
</dbReference>
<keyword evidence="2" id="KW-0378">Hydrolase</keyword>
<dbReference type="InterPro" id="IPR012338">
    <property type="entry name" value="Beta-lactam/transpept-like"/>
</dbReference>
<keyword evidence="3" id="KW-1185">Reference proteome</keyword>
<evidence type="ECO:0000313" key="2">
    <source>
        <dbReference type="EMBL" id="TGG96078.1"/>
    </source>
</evidence>
<dbReference type="SUPFAM" id="SSF56601">
    <property type="entry name" value="beta-lactamase/transpeptidase-like"/>
    <property type="match status" value="1"/>
</dbReference>
<reference evidence="2 3" key="1">
    <citation type="submission" date="2019-04" db="EMBL/GenBank/DDBJ databases">
        <title>Natronospirillum operosus gen. nov., sp. nov., a haloalkaliphilic satellite isolated from decaying biomass of laboratory culture of cyanobacterium Geitlerinema sp. and proposal of Natronospirillaceae fam. nov. and Saccharospirillaceae fam. nov.</title>
        <authorList>
            <person name="Kevbrin V."/>
            <person name="Boltyanskaya Y."/>
            <person name="Koziaeva V."/>
            <person name="Grouzdev D.S."/>
            <person name="Park M."/>
            <person name="Cho J."/>
        </authorList>
    </citation>
    <scope>NUCLEOTIDE SEQUENCE [LARGE SCALE GENOMIC DNA]</scope>
    <source>
        <strain evidence="2 3">G-116</strain>
    </source>
</reference>
<dbReference type="InterPro" id="IPR050789">
    <property type="entry name" value="Diverse_Enzym_Activities"/>
</dbReference>
<dbReference type="Gene3D" id="3.40.710.10">
    <property type="entry name" value="DD-peptidase/beta-lactamase superfamily"/>
    <property type="match status" value="1"/>
</dbReference>
<dbReference type="GO" id="GO:0016787">
    <property type="term" value="F:hydrolase activity"/>
    <property type="evidence" value="ECO:0007669"/>
    <property type="project" value="UniProtKB-KW"/>
</dbReference>
<feature type="domain" description="Beta-lactamase-related" evidence="1">
    <location>
        <begin position="38"/>
        <end position="313"/>
    </location>
</feature>
<organism evidence="2 3">
    <name type="scientific">Natronospirillum operosum</name>
    <dbReference type="NCBI Taxonomy" id="2759953"/>
    <lineage>
        <taxon>Bacteria</taxon>
        <taxon>Pseudomonadati</taxon>
        <taxon>Pseudomonadota</taxon>
        <taxon>Gammaproteobacteria</taxon>
        <taxon>Oceanospirillales</taxon>
        <taxon>Natronospirillaceae</taxon>
        <taxon>Natronospirillum</taxon>
    </lineage>
</organism>
<dbReference type="PANTHER" id="PTHR43283:SF7">
    <property type="entry name" value="BETA-LACTAMASE-RELATED DOMAIN-CONTAINING PROTEIN"/>
    <property type="match status" value="1"/>
</dbReference>
<gene>
    <name evidence="2" type="ORF">E4656_04375</name>
</gene>
<sequence length="337" mass="36582">MLPLALSLSVGTVLASPPGTAPEQARAEFAQFDRLHTVIAAHRGEIFFEESWGGPGPFEPVNIKSLSKTILSALVGRAIEEGVLESVDQPVVEVLNNRVPPAADARVEHITIGNLLSMQAGLERTSGSNYGRWVVSNDWVGYALSRDFVSEPGEDRLYSTGSSHILSAALTDASGQSTWQLAQSWLSVPLNVRIPHWLTDPQGIYFGGNDMLMSPRALLRFGEMYRQGGTLDGRQVVSAEWVERSWEPRGTSRWSGDLYGYGWFITDLGGYTAYYGRGFGGQVLWVVPEVELTVVVTSSPNPPSPGGRYVRQLADVVERHLLPAATHADSSAEGEAG</sequence>
<protein>
    <submittedName>
        <fullName evidence="2">Class C beta-lactamase-related serine hydrolase</fullName>
    </submittedName>
</protein>
<proteinExistence type="predicted"/>
<dbReference type="Proteomes" id="UP000297475">
    <property type="component" value="Unassembled WGS sequence"/>
</dbReference>
<dbReference type="Pfam" id="PF00144">
    <property type="entry name" value="Beta-lactamase"/>
    <property type="match status" value="1"/>
</dbReference>
<dbReference type="InterPro" id="IPR001466">
    <property type="entry name" value="Beta-lactam-related"/>
</dbReference>
<comment type="caution">
    <text evidence="2">The sequence shown here is derived from an EMBL/GenBank/DDBJ whole genome shotgun (WGS) entry which is preliminary data.</text>
</comment>
<evidence type="ECO:0000313" key="3">
    <source>
        <dbReference type="Proteomes" id="UP000297475"/>
    </source>
</evidence>
<accession>A0A4Z0WHN6</accession>
<dbReference type="OrthoDB" id="9814204at2"/>
<dbReference type="AlphaFoldDB" id="A0A4Z0WHN6"/>
<name>A0A4Z0WHN6_9GAMM</name>